<dbReference type="PROSITE" id="PS50125">
    <property type="entry name" value="GUANYLATE_CYCLASE_2"/>
    <property type="match status" value="1"/>
</dbReference>
<dbReference type="CDD" id="cd07302">
    <property type="entry name" value="CHD"/>
    <property type="match status" value="1"/>
</dbReference>
<feature type="transmembrane region" description="Helical" evidence="14">
    <location>
        <begin position="595"/>
        <end position="613"/>
    </location>
</feature>
<dbReference type="OrthoDB" id="10059451at2759"/>
<keyword evidence="8" id="KW-0342">GTP-binding</keyword>
<evidence type="ECO:0000256" key="15">
    <source>
        <dbReference type="SAM" id="SignalP"/>
    </source>
</evidence>
<feature type="chain" id="PRO_5008898618" description="guanylate cyclase" evidence="15">
    <location>
        <begin position="25"/>
        <end position="1131"/>
    </location>
</feature>
<keyword evidence="7 14" id="KW-1133">Transmembrane helix</keyword>
<dbReference type="Proteomes" id="UP000186922">
    <property type="component" value="Unassembled WGS sequence"/>
</dbReference>
<dbReference type="CDD" id="cd06352">
    <property type="entry name" value="PBP1_NPR_GC-like"/>
    <property type="match status" value="1"/>
</dbReference>
<dbReference type="GO" id="GO:0004672">
    <property type="term" value="F:protein kinase activity"/>
    <property type="evidence" value="ECO:0007669"/>
    <property type="project" value="InterPro"/>
</dbReference>
<dbReference type="GO" id="GO:0001653">
    <property type="term" value="F:peptide receptor activity"/>
    <property type="evidence" value="ECO:0007669"/>
    <property type="project" value="TreeGrafter"/>
</dbReference>
<dbReference type="PROSITE" id="PS50011">
    <property type="entry name" value="PROTEIN_KINASE_DOM"/>
    <property type="match status" value="1"/>
</dbReference>
<feature type="domain" description="Guanylate cyclase" evidence="17">
    <location>
        <begin position="949"/>
        <end position="1080"/>
    </location>
</feature>
<evidence type="ECO:0000256" key="11">
    <source>
        <dbReference type="ARBA" id="ARBA00023180"/>
    </source>
</evidence>
<dbReference type="GO" id="GO:0004383">
    <property type="term" value="F:guanylate cyclase activity"/>
    <property type="evidence" value="ECO:0007669"/>
    <property type="project" value="UniProtKB-EC"/>
</dbReference>
<feature type="transmembrane region" description="Helical" evidence="14">
    <location>
        <begin position="521"/>
        <end position="542"/>
    </location>
</feature>
<evidence type="ECO:0000256" key="6">
    <source>
        <dbReference type="ARBA" id="ARBA00022741"/>
    </source>
</evidence>
<dbReference type="GO" id="GO:0005525">
    <property type="term" value="F:GTP binding"/>
    <property type="evidence" value="ECO:0007669"/>
    <property type="project" value="UniProtKB-KW"/>
</dbReference>
<comment type="caution">
    <text evidence="18">The sequence shown here is derived from an EMBL/GenBank/DDBJ whole genome shotgun (WGS) entry which is preliminary data.</text>
</comment>
<evidence type="ECO:0000256" key="8">
    <source>
        <dbReference type="ARBA" id="ARBA00023134"/>
    </source>
</evidence>
<dbReference type="InterPro" id="IPR029787">
    <property type="entry name" value="Nucleotide_cyclase"/>
</dbReference>
<dbReference type="SUPFAM" id="SSF55073">
    <property type="entry name" value="Nucleotide cyclase"/>
    <property type="match status" value="1"/>
</dbReference>
<evidence type="ECO:0000259" key="17">
    <source>
        <dbReference type="PROSITE" id="PS50125"/>
    </source>
</evidence>
<dbReference type="FunFam" id="3.30.70.1230:FF:000030">
    <property type="entry name" value="Si:ch211-215j19.12"/>
    <property type="match status" value="1"/>
</dbReference>
<evidence type="ECO:0000256" key="3">
    <source>
        <dbReference type="ARBA" id="ARBA00012202"/>
    </source>
</evidence>
<evidence type="ECO:0000259" key="16">
    <source>
        <dbReference type="PROSITE" id="PS50011"/>
    </source>
</evidence>
<dbReference type="PANTHER" id="PTHR11920:SF335">
    <property type="entry name" value="GUANYLATE CYCLASE"/>
    <property type="match status" value="1"/>
</dbReference>
<evidence type="ECO:0000313" key="18">
    <source>
        <dbReference type="EMBL" id="GAV01403.1"/>
    </source>
</evidence>
<keyword evidence="5 15" id="KW-0732">Signal</keyword>
<evidence type="ECO:0000313" key="19">
    <source>
        <dbReference type="Proteomes" id="UP000186922"/>
    </source>
</evidence>
<dbReference type="EC" id="4.6.1.2" evidence="3"/>
<keyword evidence="4 14" id="KW-0812">Transmembrane</keyword>
<dbReference type="Gene3D" id="3.40.50.2300">
    <property type="match status" value="1"/>
</dbReference>
<sequence>MRGRFVLNYFPLFLFSYCTKMAEGRDDSTMTTTTIDDSVQVTNEDGALAHTDGTVEFSDIKVLQRAGLLDALSNPQSIPQQTVLRICLMIERGSDALLYNYDKAAGAIDLAVDYANSEMLRKYNVLLLTTYYDIGSTCSARNHMVAYASSLKDKGVVCNAFVGPGCGANLESLYGFASYLHVPIIGCPAASVGINAEASQYPYMARLSITHVNTAKVIVTFLQAMNYTTPVVIGDDDDDFYQEMETVFQGYLKRNYRLAMKIKFFEISGASDTDADLSSTLVTATVRSRVVVLMTNATTTRRLMIVANGLGYTNGSYVFLAFELYKSAYWGSFTYEAHDGKDDVAAQAYQVLLLTSITPDTTTTYEIFETNAKKASAARTTYSFHYDEREELDLIVSHFYEAVIYYASLIHDVALVGGDILDTNQILALMTTNYTFYSPIHGRIDLDDSGDRIFSYVILTFDPDVLAFADYLGLPPRSKNLQRLGELNWPGDATQLPPSRPLCGFDGKDPMCDPKPLAAKYVALAVVVPALVLAAALIFCYIQFKKWQVRQRDPFWWRLYMHELSGVSQVARYKLNATSAMRSQAISKKSMNDDALSIGTTTSMSLIAGYLYFTKTAIYRDNPVSLRELPQPCQKATSELIEDLADMRDIKHSNLQAFYGIAVNDENLCELVVAEVCSKGSVMTLIDKRKLNLDWDFKNAIIKDIVNGMTYLHTTRVSSHGNLTAHTCLVDNRFNIKITDYGLRYFRDPDDMAPPDDSDADRDFSKLLWRAPELLRRPVYGGTKAGDVYSFAIILQQLTLRSEPFEGATQEVKREDYEARVKELVLEVKRGSSPPLRPMVPMSATTPALHGLMESCWEEYPELRPPFAKIKETLWKMVGKSGDNIVNHLIKRMEQYSAELEFEAQDKLRQFMEEKARSEAILAGMLPKTVSESLRKGIAVLPEVFDNVTVMFSHIVDFNEIIQAAATPFLTIEIMNTLYATCDHVIELYRVYKVETVNDGYLLVCGLPQRVGTQHGAIMAALALQLRKEVSALSLPSLHDRKLQLRAGLNSGPCVAAVIGVRMPRYCLFGDTVNTASRMESSGEAGKLQCSNTTRDLLEREGHYFLTSRGVIEIKGKGPMETFWLVAKTAE</sequence>
<evidence type="ECO:0000256" key="2">
    <source>
        <dbReference type="ARBA" id="ARBA00004479"/>
    </source>
</evidence>
<keyword evidence="6" id="KW-0547">Nucleotide-binding</keyword>
<evidence type="ECO:0000256" key="4">
    <source>
        <dbReference type="ARBA" id="ARBA00022692"/>
    </source>
</evidence>
<name>A0A1D1VMN5_RAMVA</name>
<dbReference type="SUPFAM" id="SSF53822">
    <property type="entry name" value="Periplasmic binding protein-like I"/>
    <property type="match status" value="1"/>
</dbReference>
<feature type="domain" description="Protein kinase" evidence="16">
    <location>
        <begin position="602"/>
        <end position="876"/>
    </location>
</feature>
<dbReference type="InterPro" id="IPR001828">
    <property type="entry name" value="ANF_lig-bd_rcpt"/>
</dbReference>
<comment type="subcellular location">
    <subcellularLocation>
        <location evidence="2">Membrane</location>
        <topology evidence="2">Single-pass type I membrane protein</topology>
    </subcellularLocation>
</comment>
<dbReference type="InterPro" id="IPR001054">
    <property type="entry name" value="A/G_cyclase"/>
</dbReference>
<dbReference type="GO" id="GO:0004016">
    <property type="term" value="F:adenylate cyclase activity"/>
    <property type="evidence" value="ECO:0007669"/>
    <property type="project" value="TreeGrafter"/>
</dbReference>
<dbReference type="InterPro" id="IPR011009">
    <property type="entry name" value="Kinase-like_dom_sf"/>
</dbReference>
<dbReference type="Gene3D" id="3.30.70.1230">
    <property type="entry name" value="Nucleotide cyclase"/>
    <property type="match status" value="1"/>
</dbReference>
<protein>
    <recommendedName>
        <fullName evidence="3">guanylate cyclase</fullName>
        <ecNumber evidence="3">4.6.1.2</ecNumber>
    </recommendedName>
</protein>
<feature type="signal peptide" evidence="15">
    <location>
        <begin position="1"/>
        <end position="24"/>
    </location>
</feature>
<dbReference type="GO" id="GO:0005524">
    <property type="term" value="F:ATP binding"/>
    <property type="evidence" value="ECO:0007669"/>
    <property type="project" value="InterPro"/>
</dbReference>
<evidence type="ECO:0000256" key="14">
    <source>
        <dbReference type="SAM" id="Phobius"/>
    </source>
</evidence>
<dbReference type="InterPro" id="IPR028082">
    <property type="entry name" value="Peripla_BP_I"/>
</dbReference>
<dbReference type="AlphaFoldDB" id="A0A1D1VMN5"/>
<dbReference type="Gene3D" id="1.10.510.10">
    <property type="entry name" value="Transferase(Phosphotransferase) domain 1"/>
    <property type="match status" value="1"/>
</dbReference>
<comment type="catalytic activity">
    <reaction evidence="1">
        <text>GTP = 3',5'-cyclic GMP + diphosphate</text>
        <dbReference type="Rhea" id="RHEA:13665"/>
        <dbReference type="ChEBI" id="CHEBI:33019"/>
        <dbReference type="ChEBI" id="CHEBI:37565"/>
        <dbReference type="ChEBI" id="CHEBI:57746"/>
        <dbReference type="EC" id="4.6.1.2"/>
    </reaction>
</comment>
<dbReference type="InterPro" id="IPR000719">
    <property type="entry name" value="Prot_kinase_dom"/>
</dbReference>
<proteinExistence type="predicted"/>
<dbReference type="PRINTS" id="PR00255">
    <property type="entry name" value="NATPEPTIDER"/>
</dbReference>
<dbReference type="SMART" id="SM00044">
    <property type="entry name" value="CYCc"/>
    <property type="match status" value="1"/>
</dbReference>
<evidence type="ECO:0000256" key="13">
    <source>
        <dbReference type="ARBA" id="ARBA00023293"/>
    </source>
</evidence>
<dbReference type="PANTHER" id="PTHR11920">
    <property type="entry name" value="GUANYLYL CYCLASE"/>
    <property type="match status" value="1"/>
</dbReference>
<evidence type="ECO:0000256" key="10">
    <source>
        <dbReference type="ARBA" id="ARBA00023170"/>
    </source>
</evidence>
<dbReference type="Pfam" id="PF00211">
    <property type="entry name" value="Guanylate_cyc"/>
    <property type="match status" value="1"/>
</dbReference>
<dbReference type="InterPro" id="IPR050401">
    <property type="entry name" value="Cyclic_nucleotide_synthase"/>
</dbReference>
<dbReference type="GO" id="GO:0035556">
    <property type="term" value="P:intracellular signal transduction"/>
    <property type="evidence" value="ECO:0007669"/>
    <property type="project" value="InterPro"/>
</dbReference>
<evidence type="ECO:0000256" key="12">
    <source>
        <dbReference type="ARBA" id="ARBA00023239"/>
    </source>
</evidence>
<organism evidence="18 19">
    <name type="scientific">Ramazzottius varieornatus</name>
    <name type="common">Water bear</name>
    <name type="synonym">Tardigrade</name>
    <dbReference type="NCBI Taxonomy" id="947166"/>
    <lineage>
        <taxon>Eukaryota</taxon>
        <taxon>Metazoa</taxon>
        <taxon>Ecdysozoa</taxon>
        <taxon>Tardigrada</taxon>
        <taxon>Eutardigrada</taxon>
        <taxon>Parachela</taxon>
        <taxon>Hypsibioidea</taxon>
        <taxon>Ramazzottiidae</taxon>
        <taxon>Ramazzottius</taxon>
    </lineage>
</organism>
<dbReference type="GO" id="GO:0007168">
    <property type="term" value="P:receptor guanylyl cyclase signaling pathway"/>
    <property type="evidence" value="ECO:0007669"/>
    <property type="project" value="TreeGrafter"/>
</dbReference>
<dbReference type="EMBL" id="BDGG01000007">
    <property type="protein sequence ID" value="GAV01403.1"/>
    <property type="molecule type" value="Genomic_DNA"/>
</dbReference>
<dbReference type="STRING" id="947166.A0A1D1VMN5"/>
<evidence type="ECO:0000256" key="7">
    <source>
        <dbReference type="ARBA" id="ARBA00022989"/>
    </source>
</evidence>
<dbReference type="SMART" id="SM00220">
    <property type="entry name" value="S_TKc"/>
    <property type="match status" value="1"/>
</dbReference>
<keyword evidence="13" id="KW-0141">cGMP biosynthesis</keyword>
<dbReference type="InterPro" id="IPR001245">
    <property type="entry name" value="Ser-Thr/Tyr_kinase_cat_dom"/>
</dbReference>
<evidence type="ECO:0000256" key="1">
    <source>
        <dbReference type="ARBA" id="ARBA00001436"/>
    </source>
</evidence>
<dbReference type="Pfam" id="PF07714">
    <property type="entry name" value="PK_Tyr_Ser-Thr"/>
    <property type="match status" value="1"/>
</dbReference>
<keyword evidence="12" id="KW-0456">Lyase</keyword>
<keyword evidence="19" id="KW-1185">Reference proteome</keyword>
<dbReference type="InterPro" id="IPR001170">
    <property type="entry name" value="ANPR/GUC"/>
</dbReference>
<dbReference type="Pfam" id="PF01094">
    <property type="entry name" value="ANF_receptor"/>
    <property type="match status" value="1"/>
</dbReference>
<accession>A0A1D1VMN5</accession>
<dbReference type="SUPFAM" id="SSF56112">
    <property type="entry name" value="Protein kinase-like (PK-like)"/>
    <property type="match status" value="1"/>
</dbReference>
<evidence type="ECO:0000256" key="9">
    <source>
        <dbReference type="ARBA" id="ARBA00023136"/>
    </source>
</evidence>
<evidence type="ECO:0000256" key="5">
    <source>
        <dbReference type="ARBA" id="ARBA00022729"/>
    </source>
</evidence>
<keyword evidence="10" id="KW-0675">Receptor</keyword>
<keyword evidence="11" id="KW-0325">Glycoprotein</keyword>
<keyword evidence="9 14" id="KW-0472">Membrane</keyword>
<reference evidence="18 19" key="1">
    <citation type="journal article" date="2016" name="Nat. Commun.">
        <title>Extremotolerant tardigrade genome and improved radiotolerance of human cultured cells by tardigrade-unique protein.</title>
        <authorList>
            <person name="Hashimoto T."/>
            <person name="Horikawa D.D."/>
            <person name="Saito Y."/>
            <person name="Kuwahara H."/>
            <person name="Kozuka-Hata H."/>
            <person name="Shin-I T."/>
            <person name="Minakuchi Y."/>
            <person name="Ohishi K."/>
            <person name="Motoyama A."/>
            <person name="Aizu T."/>
            <person name="Enomoto A."/>
            <person name="Kondo K."/>
            <person name="Tanaka S."/>
            <person name="Hara Y."/>
            <person name="Koshikawa S."/>
            <person name="Sagara H."/>
            <person name="Miura T."/>
            <person name="Yokobori S."/>
            <person name="Miyagawa K."/>
            <person name="Suzuki Y."/>
            <person name="Kubo T."/>
            <person name="Oyama M."/>
            <person name="Kohara Y."/>
            <person name="Fujiyama A."/>
            <person name="Arakawa K."/>
            <person name="Katayama T."/>
            <person name="Toyoda A."/>
            <person name="Kunieda T."/>
        </authorList>
    </citation>
    <scope>NUCLEOTIDE SEQUENCE [LARGE SCALE GENOMIC DNA]</scope>
    <source>
        <strain evidence="18 19">YOKOZUNA-1</strain>
    </source>
</reference>
<dbReference type="GO" id="GO:0005886">
    <property type="term" value="C:plasma membrane"/>
    <property type="evidence" value="ECO:0007669"/>
    <property type="project" value="TreeGrafter"/>
</dbReference>
<gene>
    <name evidence="18" type="primary">RvY_12123-1</name>
    <name evidence="18" type="synonym">RvY_12123.1</name>
    <name evidence="18" type="ORF">RvY_12123</name>
</gene>